<name>A0ABQ6MU70_9STRA</name>
<dbReference type="PROSITE" id="PS01095">
    <property type="entry name" value="GH18_1"/>
    <property type="match status" value="1"/>
</dbReference>
<dbReference type="PANTHER" id="PTHR11177">
    <property type="entry name" value="CHITINASE"/>
    <property type="match status" value="1"/>
</dbReference>
<feature type="signal peptide" evidence="5">
    <location>
        <begin position="1"/>
        <end position="21"/>
    </location>
</feature>
<feature type="non-terminal residue" evidence="7">
    <location>
        <position position="818"/>
    </location>
</feature>
<evidence type="ECO:0000259" key="6">
    <source>
        <dbReference type="PROSITE" id="PS51910"/>
    </source>
</evidence>
<feature type="chain" id="PRO_5046187696" description="GH18 domain-containing protein" evidence="5">
    <location>
        <begin position="22"/>
        <end position="818"/>
    </location>
</feature>
<dbReference type="Pfam" id="PF00704">
    <property type="entry name" value="Glyco_hydro_18"/>
    <property type="match status" value="1"/>
</dbReference>
<keyword evidence="2 3" id="KW-0326">Glycosidase</keyword>
<dbReference type="Gene3D" id="3.20.20.80">
    <property type="entry name" value="Glycosidases"/>
    <property type="match status" value="1"/>
</dbReference>
<dbReference type="InterPro" id="IPR017853">
    <property type="entry name" value="GH"/>
</dbReference>
<comment type="caution">
    <text evidence="7">The sequence shown here is derived from an EMBL/GenBank/DDBJ whole genome shotgun (WGS) entry which is preliminary data.</text>
</comment>
<keyword evidence="8" id="KW-1185">Reference proteome</keyword>
<accession>A0ABQ6MU70</accession>
<feature type="compositionally biased region" description="Acidic residues" evidence="4">
    <location>
        <begin position="279"/>
        <end position="308"/>
    </location>
</feature>
<feature type="region of interest" description="Disordered" evidence="4">
    <location>
        <begin position="360"/>
        <end position="413"/>
    </location>
</feature>
<dbReference type="PROSITE" id="PS51910">
    <property type="entry name" value="GH18_2"/>
    <property type="match status" value="1"/>
</dbReference>
<dbReference type="Proteomes" id="UP001165060">
    <property type="component" value="Unassembled WGS sequence"/>
</dbReference>
<keyword evidence="1 3" id="KW-0378">Hydrolase</keyword>
<dbReference type="SUPFAM" id="SSF51445">
    <property type="entry name" value="(Trans)glycosidases"/>
    <property type="match status" value="1"/>
</dbReference>
<dbReference type="CDD" id="cd06548">
    <property type="entry name" value="GH18_chitinase"/>
    <property type="match status" value="1"/>
</dbReference>
<dbReference type="Gene3D" id="3.10.50.10">
    <property type="match status" value="1"/>
</dbReference>
<feature type="domain" description="GH18" evidence="6">
    <location>
        <begin position="426"/>
        <end position="818"/>
    </location>
</feature>
<dbReference type="SMART" id="SM00636">
    <property type="entry name" value="Glyco_18"/>
    <property type="match status" value="1"/>
</dbReference>
<evidence type="ECO:0000313" key="8">
    <source>
        <dbReference type="Proteomes" id="UP001165060"/>
    </source>
</evidence>
<evidence type="ECO:0000256" key="2">
    <source>
        <dbReference type="ARBA" id="ARBA00023295"/>
    </source>
</evidence>
<evidence type="ECO:0000256" key="3">
    <source>
        <dbReference type="RuleBase" id="RU000489"/>
    </source>
</evidence>
<sequence length="818" mass="88241">MMAPSPLNLLVLASLAPLCSPHGYCYFPVSRNFLATTPNPSNPGGTGQWWVPLSDPNAVNVPYPENCPHCLNRKPETGFCGYDSPTRDYDSPKNFEGAPLATYPQIAYAAGAVIEVESVLTAHHMGHIQVAGCPADQLSDECFAANLLTFVEDVSSYSVKANVDALHPERAHVHPAVGIATDSSTTATGSMRFVHKFQLPAGLSGEHVVLQWRYLTANSCNYEGYAEYDWPALDWWKPGLSACPVPLSNTGDGAPEQFWNCMDVKIGGDGELPPAPTPDPDEEPEVDPFPEPEPEPSPDPEPEPEPEPSPDPSPDSKACRAIGEWAGLTDEWCNVNCNYAVRFCPASHCICGDAGDGDAPLPEDPGRLEPGPKPTPTDPAPDPPAPDPTEAPTASPTEPGAPSSPPTAAPTATPIEVTDPVVYSDSVAVMYFVAWGTYARDVQVADIDGSKLTHINYAFANVSPDGRCVLGDPYADVQKTFSADNSVDGVADTWDQEMAGNFNQLNKLKRKHPQVRTLISLGGWTWSDRFSAMAMTAAGREKFVDSCVDFMQTYGFDGIDVDWEYPGKAGASDNYAVEDRENFTLLLKEFREKLDAHTAAVSGIHHPLTLATSATKVDVSYNVAAIHEYLDFINVMTYDMAGSWQKQTGHNAPLNVPEGAVIPTSFIASLEDWNRQGCPKEKLVGGLGFYGRSWSNVEGGEVGAAANGAGYGSWENGVVDYKDIIGKGWEDGADGWVKTYDEAADVPYLYNEGTKEFISYDDERSICAKLSWLKANGYKGGMAWDLSGDDGSLQALTYDVIVDGGTCGSLMWTPKMKQ</sequence>
<reference evidence="7 8" key="1">
    <citation type="journal article" date="2023" name="Commun. Biol.">
        <title>Genome analysis of Parmales, the sister group of diatoms, reveals the evolutionary specialization of diatoms from phago-mixotrophs to photoautotrophs.</title>
        <authorList>
            <person name="Ban H."/>
            <person name="Sato S."/>
            <person name="Yoshikawa S."/>
            <person name="Yamada K."/>
            <person name="Nakamura Y."/>
            <person name="Ichinomiya M."/>
            <person name="Sato N."/>
            <person name="Blanc-Mathieu R."/>
            <person name="Endo H."/>
            <person name="Kuwata A."/>
            <person name="Ogata H."/>
        </authorList>
    </citation>
    <scope>NUCLEOTIDE SEQUENCE [LARGE SCALE GENOMIC DNA]</scope>
</reference>
<dbReference type="SUPFAM" id="SSF54556">
    <property type="entry name" value="Chitinase insertion domain"/>
    <property type="match status" value="1"/>
</dbReference>
<proteinExistence type="predicted"/>
<dbReference type="InterPro" id="IPR001223">
    <property type="entry name" value="Glyco_hydro18_cat"/>
</dbReference>
<keyword evidence="5" id="KW-0732">Signal</keyword>
<evidence type="ECO:0000256" key="1">
    <source>
        <dbReference type="ARBA" id="ARBA00022801"/>
    </source>
</evidence>
<evidence type="ECO:0000256" key="4">
    <source>
        <dbReference type="SAM" id="MobiDB-lite"/>
    </source>
</evidence>
<dbReference type="InterPro" id="IPR004302">
    <property type="entry name" value="Cellulose/chitin-bd_N"/>
</dbReference>
<protein>
    <recommendedName>
        <fullName evidence="6">GH18 domain-containing protein</fullName>
    </recommendedName>
</protein>
<evidence type="ECO:0000256" key="5">
    <source>
        <dbReference type="SAM" id="SignalP"/>
    </source>
</evidence>
<dbReference type="InterPro" id="IPR001579">
    <property type="entry name" value="Glyco_hydro_18_chit_AS"/>
</dbReference>
<dbReference type="InterPro" id="IPR011583">
    <property type="entry name" value="Chitinase_II/V-like_cat"/>
</dbReference>
<dbReference type="EMBL" id="BRYB01001748">
    <property type="protein sequence ID" value="GMI32707.1"/>
    <property type="molecule type" value="Genomic_DNA"/>
</dbReference>
<dbReference type="InterPro" id="IPR029070">
    <property type="entry name" value="Chitinase_insertion_sf"/>
</dbReference>
<feature type="compositionally biased region" description="Low complexity" evidence="4">
    <location>
        <begin position="390"/>
        <end position="401"/>
    </location>
</feature>
<organism evidence="7 8">
    <name type="scientific">Tetraparma gracilis</name>
    <dbReference type="NCBI Taxonomy" id="2962635"/>
    <lineage>
        <taxon>Eukaryota</taxon>
        <taxon>Sar</taxon>
        <taxon>Stramenopiles</taxon>
        <taxon>Ochrophyta</taxon>
        <taxon>Bolidophyceae</taxon>
        <taxon>Parmales</taxon>
        <taxon>Triparmaceae</taxon>
        <taxon>Tetraparma</taxon>
    </lineage>
</organism>
<evidence type="ECO:0000313" key="7">
    <source>
        <dbReference type="EMBL" id="GMI32707.1"/>
    </source>
</evidence>
<feature type="region of interest" description="Disordered" evidence="4">
    <location>
        <begin position="264"/>
        <end position="319"/>
    </location>
</feature>
<dbReference type="InterPro" id="IPR050314">
    <property type="entry name" value="Glycosyl_Hydrlase_18"/>
</dbReference>
<dbReference type="Pfam" id="PF03067">
    <property type="entry name" value="LPMO_10"/>
    <property type="match status" value="1"/>
</dbReference>
<feature type="compositionally biased region" description="Pro residues" evidence="4">
    <location>
        <begin position="371"/>
        <end position="389"/>
    </location>
</feature>
<dbReference type="PANTHER" id="PTHR11177:SF317">
    <property type="entry name" value="CHITINASE 12-RELATED"/>
    <property type="match status" value="1"/>
</dbReference>
<gene>
    <name evidence="7" type="ORF">TeGR_g7788</name>
</gene>